<dbReference type="InterPro" id="IPR001611">
    <property type="entry name" value="Leu-rich_rpt"/>
</dbReference>
<dbReference type="EMBL" id="HBNS01045038">
    <property type="protein sequence ID" value="CAE4644986.1"/>
    <property type="molecule type" value="Transcribed_RNA"/>
</dbReference>
<dbReference type="GO" id="GO:0016020">
    <property type="term" value="C:membrane"/>
    <property type="evidence" value="ECO:0007669"/>
    <property type="project" value="UniProtKB-SubCell"/>
</dbReference>
<dbReference type="Pfam" id="PF13855">
    <property type="entry name" value="LRR_8"/>
    <property type="match status" value="1"/>
</dbReference>
<evidence type="ECO:0000256" key="1">
    <source>
        <dbReference type="ARBA" id="ARBA00004196"/>
    </source>
</evidence>
<dbReference type="InterPro" id="IPR032675">
    <property type="entry name" value="LRR_dom_sf"/>
</dbReference>
<dbReference type="SUPFAM" id="SSF52058">
    <property type="entry name" value="L domain-like"/>
    <property type="match status" value="1"/>
</dbReference>
<dbReference type="FunFam" id="3.80.10.10:FF:000400">
    <property type="entry name" value="Nuclear pore complex protein NUP107"/>
    <property type="match status" value="1"/>
</dbReference>
<keyword evidence="3 6" id="KW-0732">Signal</keyword>
<evidence type="ECO:0000313" key="8">
    <source>
        <dbReference type="EMBL" id="CAE4644986.1"/>
    </source>
</evidence>
<evidence type="ECO:0008006" key="9">
    <source>
        <dbReference type="Google" id="ProtNLM"/>
    </source>
</evidence>
<dbReference type="InterPro" id="IPR051848">
    <property type="entry name" value="PGIP"/>
</dbReference>
<accession>A0A6V2M2M2</accession>
<protein>
    <recommendedName>
        <fullName evidence="9">Leucine-rich repeat-containing N-terminal plant-type domain-containing protein</fullName>
    </recommendedName>
</protein>
<evidence type="ECO:0000256" key="3">
    <source>
        <dbReference type="ARBA" id="ARBA00022729"/>
    </source>
</evidence>
<dbReference type="PANTHER" id="PTHR48059:SF30">
    <property type="entry name" value="OS06G0587000 PROTEIN"/>
    <property type="match status" value="1"/>
</dbReference>
<keyword evidence="4" id="KW-0677">Repeat</keyword>
<gene>
    <name evidence="7" type="ORF">DBRI00130_LOCUS34872</name>
    <name evidence="8" type="ORF">DBRI00130_LOCUS34874</name>
</gene>
<evidence type="ECO:0000256" key="4">
    <source>
        <dbReference type="ARBA" id="ARBA00022737"/>
    </source>
</evidence>
<keyword evidence="5" id="KW-0472">Membrane</keyword>
<reference evidence="7" key="1">
    <citation type="submission" date="2021-01" db="EMBL/GenBank/DDBJ databases">
        <authorList>
            <person name="Corre E."/>
            <person name="Pelletier E."/>
            <person name="Niang G."/>
            <person name="Scheremetjew M."/>
            <person name="Finn R."/>
            <person name="Kale V."/>
            <person name="Holt S."/>
            <person name="Cochrane G."/>
            <person name="Meng A."/>
            <person name="Brown T."/>
            <person name="Cohen L."/>
        </authorList>
    </citation>
    <scope>NUCLEOTIDE SEQUENCE</scope>
    <source>
        <strain evidence="7">GSO104</strain>
    </source>
</reference>
<evidence type="ECO:0000256" key="6">
    <source>
        <dbReference type="SAM" id="SignalP"/>
    </source>
</evidence>
<comment type="subcellular location">
    <subcellularLocation>
        <location evidence="1">Cell envelope</location>
    </subcellularLocation>
    <subcellularLocation>
        <location evidence="2">Membrane</location>
    </subcellularLocation>
</comment>
<proteinExistence type="predicted"/>
<dbReference type="Pfam" id="PF00560">
    <property type="entry name" value="LRR_1"/>
    <property type="match status" value="1"/>
</dbReference>
<name>A0A6V2M2M2_9STRA</name>
<evidence type="ECO:0000256" key="5">
    <source>
        <dbReference type="ARBA" id="ARBA00023136"/>
    </source>
</evidence>
<evidence type="ECO:0000256" key="2">
    <source>
        <dbReference type="ARBA" id="ARBA00004370"/>
    </source>
</evidence>
<sequence length="605" mass="67749">MKSPQSSSLLMQIFLCSVILLSHPQSALSSTTIYITANNLDTPAKLEDGLISISEQVKEDDIDAIVNLGNIRPDEHSCNVNSYALLHEIISENMSSKTTAFLSVIGEKEYARCPQPETDVQAWQNIFAPKNSDPPFFNNMIALRDPNYAENWGLIHKRVLYVGLNMMREKGNINKALYKNKLKYQAKWVQNTFFESIENGFVDAVVLMGHGYDPKLMNKFFRSFHRYMTVKLKTAVPVMYLYATDGVSDTGGIKSNFRGLDKFYELSVSDTVKNGDAFLKLVIEPNSSVAEDVFRVFVNEVEIRAEQKNNSEIFGSASSALLKNIDQISSSTSLDDPTSPQSKARKWLLEQDPFRGSLSTSRSMNRYTIAVIYLSLRLPNIAAHLVGQENECSWTGVTCDAAGDVIKIELQNSQLTGEVPSEIHYFAPTLEHVDFSENNIVGSIPDGLYSLRKLTNLYLHNTALTGTLSSKVKNWVELNNLYLGNNELIGEVPTEITRLRKLRFLILHANKFKGNIPSSINEMKNLFYLDLSYNDLTGGLPGSLSGCTKLRHAYLDHNKLSGPIPSSYSRLGDDWIIDLTMDSNQLTGGLPSEWGDRKKLPECFV</sequence>
<dbReference type="Gene3D" id="3.80.10.10">
    <property type="entry name" value="Ribonuclease Inhibitor"/>
    <property type="match status" value="2"/>
</dbReference>
<feature type="signal peptide" evidence="6">
    <location>
        <begin position="1"/>
        <end position="29"/>
    </location>
</feature>
<dbReference type="EMBL" id="HBNS01045036">
    <property type="protein sequence ID" value="CAE4644982.1"/>
    <property type="molecule type" value="Transcribed_RNA"/>
</dbReference>
<dbReference type="PANTHER" id="PTHR48059">
    <property type="entry name" value="POLYGALACTURONASE INHIBITOR 1"/>
    <property type="match status" value="1"/>
</dbReference>
<evidence type="ECO:0000313" key="7">
    <source>
        <dbReference type="EMBL" id="CAE4644982.1"/>
    </source>
</evidence>
<organism evidence="7">
    <name type="scientific">Ditylum brightwellii</name>
    <dbReference type="NCBI Taxonomy" id="49249"/>
    <lineage>
        <taxon>Eukaryota</taxon>
        <taxon>Sar</taxon>
        <taxon>Stramenopiles</taxon>
        <taxon>Ochrophyta</taxon>
        <taxon>Bacillariophyta</taxon>
        <taxon>Mediophyceae</taxon>
        <taxon>Lithodesmiophycidae</taxon>
        <taxon>Lithodesmiales</taxon>
        <taxon>Lithodesmiaceae</taxon>
        <taxon>Ditylum</taxon>
    </lineage>
</organism>
<dbReference type="AlphaFoldDB" id="A0A6V2M2M2"/>
<feature type="chain" id="PRO_5036192605" description="Leucine-rich repeat-containing N-terminal plant-type domain-containing protein" evidence="6">
    <location>
        <begin position="30"/>
        <end position="605"/>
    </location>
</feature>